<feature type="transmembrane region" description="Helical" evidence="2">
    <location>
        <begin position="58"/>
        <end position="75"/>
    </location>
</feature>
<proteinExistence type="predicted"/>
<feature type="region of interest" description="Disordered" evidence="1">
    <location>
        <begin position="461"/>
        <end position="482"/>
    </location>
</feature>
<keyword evidence="2" id="KW-1133">Transmembrane helix</keyword>
<evidence type="ECO:0000313" key="4">
    <source>
        <dbReference type="Proteomes" id="UP000604046"/>
    </source>
</evidence>
<dbReference type="EMBL" id="CAJNDS010001246">
    <property type="protein sequence ID" value="CAE7253312.1"/>
    <property type="molecule type" value="Genomic_DNA"/>
</dbReference>
<feature type="transmembrane region" description="Helical" evidence="2">
    <location>
        <begin position="187"/>
        <end position="208"/>
    </location>
</feature>
<evidence type="ECO:0000313" key="3">
    <source>
        <dbReference type="EMBL" id="CAE7253312.1"/>
    </source>
</evidence>
<feature type="transmembrane region" description="Helical" evidence="2">
    <location>
        <begin position="434"/>
        <end position="452"/>
    </location>
</feature>
<reference evidence="3" key="1">
    <citation type="submission" date="2021-02" db="EMBL/GenBank/DDBJ databases">
        <authorList>
            <person name="Dougan E. K."/>
            <person name="Rhodes N."/>
            <person name="Thang M."/>
            <person name="Chan C."/>
        </authorList>
    </citation>
    <scope>NUCLEOTIDE SEQUENCE</scope>
</reference>
<name>A0A812LVN7_9DINO</name>
<comment type="caution">
    <text evidence="3">The sequence shown here is derived from an EMBL/GenBank/DDBJ whole genome shotgun (WGS) entry which is preliminary data.</text>
</comment>
<keyword evidence="4" id="KW-1185">Reference proteome</keyword>
<organism evidence="3 4">
    <name type="scientific">Symbiodinium natans</name>
    <dbReference type="NCBI Taxonomy" id="878477"/>
    <lineage>
        <taxon>Eukaryota</taxon>
        <taxon>Sar</taxon>
        <taxon>Alveolata</taxon>
        <taxon>Dinophyceae</taxon>
        <taxon>Suessiales</taxon>
        <taxon>Symbiodiniaceae</taxon>
        <taxon>Symbiodinium</taxon>
    </lineage>
</organism>
<feature type="region of interest" description="Disordered" evidence="1">
    <location>
        <begin position="525"/>
        <end position="574"/>
    </location>
</feature>
<feature type="non-terminal residue" evidence="3">
    <location>
        <position position="632"/>
    </location>
</feature>
<accession>A0A812LVN7</accession>
<feature type="transmembrane region" description="Helical" evidence="2">
    <location>
        <begin position="28"/>
        <end position="46"/>
    </location>
</feature>
<sequence>SKVPHLREVHGIHTQANPEVQEVENVCISLMLLGCVGFMMATFYLVNWPDDDIQKITWEIISTTTSIFGALLLFQGCDRVVHYYFLDHVATWYQLAVNMLHMMLWFCVLQLVLAYYSGAVGQQKVPADRRAALSEAASCDSHLRPLHLERAERHLHQIRLNTHAWAVLMGHITGFAAVNAWSSLQQALPRLWCPVVPVLAYISISVVYDTTARWRYERTMADGEEDEYEVIWGECVAETEDEVISLSVSFLLVQVLRLCITGKLPGPGGEEPEGSWHSRGSCVLLLLMGLVLGVAELVRLAHARAKQFQRGVSGDEETKCRSGNWYEKISAMSFAWCVHISVDWWVASGLQIDHSMKAVVSALSGTCIAFMLIFGLDKVADMNAHDAEVDNALRTIISALGLLVGISWERCFDAAVGGVAKEHVGHLPPPVTNLLLAILLAAMVLPAWKWYIHPKLLQESEKDEKDGKEKGSPADLGDTTRLFGRLGESHPALHKAVPVEQCWKEPPSCSPAHLQENPERSLFEKEHLSASASGNDLCTEGPDNLEKSREGEGVAAPADVGSEARDLGGLRVDTPTPACAVEPMASSERPGKEIQALIPDDLDDLDVISLGMPNRLCSTPDFQKYKSTLVSI</sequence>
<dbReference type="AlphaFoldDB" id="A0A812LVN7"/>
<dbReference type="OrthoDB" id="420014at2759"/>
<feature type="transmembrane region" description="Helical" evidence="2">
    <location>
        <begin position="163"/>
        <end position="181"/>
    </location>
</feature>
<gene>
    <name evidence="3" type="ORF">SNAT2548_LOCUS12729</name>
</gene>
<keyword evidence="2" id="KW-0472">Membrane</keyword>
<evidence type="ECO:0000256" key="2">
    <source>
        <dbReference type="SAM" id="Phobius"/>
    </source>
</evidence>
<keyword evidence="2" id="KW-0812">Transmembrane</keyword>
<protein>
    <submittedName>
        <fullName evidence="3">Uncharacterized protein</fullName>
    </submittedName>
</protein>
<feature type="transmembrane region" description="Helical" evidence="2">
    <location>
        <begin position="358"/>
        <end position="376"/>
    </location>
</feature>
<evidence type="ECO:0000256" key="1">
    <source>
        <dbReference type="SAM" id="MobiDB-lite"/>
    </source>
</evidence>
<feature type="compositionally biased region" description="Basic and acidic residues" evidence="1">
    <location>
        <begin position="461"/>
        <end position="472"/>
    </location>
</feature>
<dbReference type="Proteomes" id="UP000604046">
    <property type="component" value="Unassembled WGS sequence"/>
</dbReference>
<feature type="transmembrane region" description="Helical" evidence="2">
    <location>
        <begin position="95"/>
        <end position="116"/>
    </location>
</feature>